<dbReference type="STRING" id="75913.A0A0K0FS30"/>
<accession>A0A0K0FS30</accession>
<evidence type="ECO:0000313" key="2">
    <source>
        <dbReference type="WBParaSite" id="SVE_1308900.1"/>
    </source>
</evidence>
<keyword evidence="1" id="KW-1185">Reference proteome</keyword>
<dbReference type="AlphaFoldDB" id="A0A0K0FS30"/>
<reference evidence="2" key="2">
    <citation type="submission" date="2015-08" db="UniProtKB">
        <authorList>
            <consortium name="WormBaseParasite"/>
        </authorList>
    </citation>
    <scope>IDENTIFICATION</scope>
</reference>
<protein>
    <submittedName>
        <fullName evidence="2">Cysteine protease</fullName>
    </submittedName>
</protein>
<organism evidence="1 2">
    <name type="scientific">Strongyloides venezuelensis</name>
    <name type="common">Threadworm</name>
    <dbReference type="NCBI Taxonomy" id="75913"/>
    <lineage>
        <taxon>Eukaryota</taxon>
        <taxon>Metazoa</taxon>
        <taxon>Ecdysozoa</taxon>
        <taxon>Nematoda</taxon>
        <taxon>Chromadorea</taxon>
        <taxon>Rhabditida</taxon>
        <taxon>Tylenchina</taxon>
        <taxon>Panagrolaimomorpha</taxon>
        <taxon>Strongyloidoidea</taxon>
        <taxon>Strongyloididae</taxon>
        <taxon>Strongyloides</taxon>
    </lineage>
</organism>
<dbReference type="Gene3D" id="3.90.70.120">
    <property type="match status" value="1"/>
</dbReference>
<reference evidence="1" key="1">
    <citation type="submission" date="2014-07" db="EMBL/GenBank/DDBJ databases">
        <authorList>
            <person name="Martin A.A"/>
            <person name="De Silva N."/>
        </authorList>
    </citation>
    <scope>NUCLEOTIDE SEQUENCE</scope>
</reference>
<proteinExistence type="predicted"/>
<name>A0A0K0FS30_STRVS</name>
<dbReference type="Proteomes" id="UP000035680">
    <property type="component" value="Unassembled WGS sequence"/>
</dbReference>
<evidence type="ECO:0000313" key="1">
    <source>
        <dbReference type="Proteomes" id="UP000035680"/>
    </source>
</evidence>
<sequence>MIIRNNSQVDDLVKATKNKKSCARGIIVQNDYADMCQASLGQNNQCVAMSFAALIMAFIKSLVNWVKFDINNVLNQ</sequence>
<dbReference type="WBParaSite" id="SVE_1308900.1">
    <property type="protein sequence ID" value="SVE_1308900.1"/>
    <property type="gene ID" value="SVE_1308900"/>
</dbReference>